<dbReference type="AlphaFoldDB" id="A0A9W6I1U6"/>
<feature type="region of interest" description="Disordered" evidence="1">
    <location>
        <begin position="1"/>
        <end position="75"/>
    </location>
</feature>
<dbReference type="InterPro" id="IPR021527">
    <property type="entry name" value="DUF2795"/>
</dbReference>
<gene>
    <name evidence="2" type="ORF">GCM10017600_31250</name>
</gene>
<dbReference type="EMBL" id="BSEV01000006">
    <property type="protein sequence ID" value="GLK09719.1"/>
    <property type="molecule type" value="Genomic_DNA"/>
</dbReference>
<protein>
    <recommendedName>
        <fullName evidence="4">DUF2795 domain-containing protein</fullName>
    </recommendedName>
</protein>
<dbReference type="Proteomes" id="UP001143474">
    <property type="component" value="Unassembled WGS sequence"/>
</dbReference>
<proteinExistence type="predicted"/>
<evidence type="ECO:0000313" key="3">
    <source>
        <dbReference type="Proteomes" id="UP001143474"/>
    </source>
</evidence>
<dbReference type="Pfam" id="PF11387">
    <property type="entry name" value="DUF2795"/>
    <property type="match status" value="1"/>
</dbReference>
<comment type="caution">
    <text evidence="2">The sequence shown here is derived from an EMBL/GenBank/DDBJ whole genome shotgun (WGS) entry which is preliminary data.</text>
</comment>
<reference evidence="2" key="2">
    <citation type="submission" date="2023-01" db="EMBL/GenBank/DDBJ databases">
        <authorList>
            <person name="Sun Q."/>
            <person name="Evtushenko L."/>
        </authorList>
    </citation>
    <scope>NUCLEOTIDE SEQUENCE</scope>
    <source>
        <strain evidence="2">VKM Ac-2007</strain>
    </source>
</reference>
<organism evidence="2 3">
    <name type="scientific">Streptosporangium carneum</name>
    <dbReference type="NCBI Taxonomy" id="47481"/>
    <lineage>
        <taxon>Bacteria</taxon>
        <taxon>Bacillati</taxon>
        <taxon>Actinomycetota</taxon>
        <taxon>Actinomycetes</taxon>
        <taxon>Streptosporangiales</taxon>
        <taxon>Streptosporangiaceae</taxon>
        <taxon>Streptosporangium</taxon>
    </lineage>
</organism>
<evidence type="ECO:0000313" key="2">
    <source>
        <dbReference type="EMBL" id="GLK09719.1"/>
    </source>
</evidence>
<evidence type="ECO:0008006" key="4">
    <source>
        <dbReference type="Google" id="ProtNLM"/>
    </source>
</evidence>
<accession>A0A9W6I1U6</accession>
<evidence type="ECO:0000256" key="1">
    <source>
        <dbReference type="SAM" id="MobiDB-lite"/>
    </source>
</evidence>
<name>A0A9W6I1U6_9ACTN</name>
<feature type="compositionally biased region" description="Basic and acidic residues" evidence="1">
    <location>
        <begin position="12"/>
        <end position="24"/>
    </location>
</feature>
<reference evidence="2" key="1">
    <citation type="journal article" date="2014" name="Int. J. Syst. Evol. Microbiol.">
        <title>Complete genome sequence of Corynebacterium casei LMG S-19264T (=DSM 44701T), isolated from a smear-ripened cheese.</title>
        <authorList>
            <consortium name="US DOE Joint Genome Institute (JGI-PGF)"/>
            <person name="Walter F."/>
            <person name="Albersmeier A."/>
            <person name="Kalinowski J."/>
            <person name="Ruckert C."/>
        </authorList>
    </citation>
    <scope>NUCLEOTIDE SEQUENCE</scope>
    <source>
        <strain evidence="2">VKM Ac-2007</strain>
    </source>
</reference>
<sequence>MNAERGSAKHGPRVDEERKHEVEGTVRGGGPTHAEEWRDREPIRDADDELTPRRYPPGHEPGSPEGITPGDVERRSTLAKWLSDARWPADRDELLAHAEEKMAPDSLVASLRDLPDGEFRNAGEVARALGLGSERRRR</sequence>
<feature type="compositionally biased region" description="Basic and acidic residues" evidence="1">
    <location>
        <begin position="33"/>
        <end position="45"/>
    </location>
</feature>
<dbReference type="RefSeq" id="WP_271218177.1">
    <property type="nucleotide sequence ID" value="NZ_BAAAVD010000028.1"/>
</dbReference>
<keyword evidence="3" id="KW-1185">Reference proteome</keyword>